<accession>A0A9Q4ARX1</accession>
<dbReference type="Proteomes" id="UP001060275">
    <property type="component" value="Unassembled WGS sequence"/>
</dbReference>
<dbReference type="InterPro" id="IPR012480">
    <property type="entry name" value="Hepar_II_III_C"/>
</dbReference>
<evidence type="ECO:0000313" key="3">
    <source>
        <dbReference type="EMBL" id="MCP8888780.1"/>
    </source>
</evidence>
<comment type="caution">
    <text evidence="3">The sequence shown here is derived from an EMBL/GenBank/DDBJ whole genome shotgun (WGS) entry which is preliminary data.</text>
</comment>
<reference evidence="3" key="1">
    <citation type="submission" date="2022-06" db="EMBL/GenBank/DDBJ databases">
        <title>Devosia sp. XJ19-45 genome assembly.</title>
        <authorList>
            <person name="Li B."/>
            <person name="Cai M."/>
            <person name="Nie G."/>
            <person name="Li W."/>
        </authorList>
    </citation>
    <scope>NUCLEOTIDE SEQUENCE</scope>
    <source>
        <strain evidence="3">XJ19-45</strain>
    </source>
</reference>
<protein>
    <submittedName>
        <fullName evidence="3">Heparinase II/III-family protein</fullName>
    </submittedName>
</protein>
<feature type="domain" description="Heparinase II/III-like C-terminal" evidence="2">
    <location>
        <begin position="372"/>
        <end position="526"/>
    </location>
</feature>
<organism evidence="3 4">
    <name type="scientific">Devosia ureilytica</name>
    <dbReference type="NCBI Taxonomy" id="2952754"/>
    <lineage>
        <taxon>Bacteria</taxon>
        <taxon>Pseudomonadati</taxon>
        <taxon>Pseudomonadota</taxon>
        <taxon>Alphaproteobacteria</taxon>
        <taxon>Hyphomicrobiales</taxon>
        <taxon>Devosiaceae</taxon>
        <taxon>Devosia</taxon>
    </lineage>
</organism>
<dbReference type="Pfam" id="PF07940">
    <property type="entry name" value="Hepar_II_III_C"/>
    <property type="match status" value="1"/>
</dbReference>
<dbReference type="PANTHER" id="PTHR38045">
    <property type="entry name" value="CHROMOSOME 1, WHOLE GENOME SHOTGUN SEQUENCE"/>
    <property type="match status" value="1"/>
</dbReference>
<keyword evidence="4" id="KW-1185">Reference proteome</keyword>
<evidence type="ECO:0000259" key="2">
    <source>
        <dbReference type="Pfam" id="PF07940"/>
    </source>
</evidence>
<dbReference type="InterPro" id="IPR008929">
    <property type="entry name" value="Chondroitin_lyas"/>
</dbReference>
<evidence type="ECO:0000256" key="1">
    <source>
        <dbReference type="ARBA" id="ARBA00004196"/>
    </source>
</evidence>
<dbReference type="GO" id="GO:0030313">
    <property type="term" value="C:cell envelope"/>
    <property type="evidence" value="ECO:0007669"/>
    <property type="project" value="UniProtKB-SubCell"/>
</dbReference>
<sequence>MDLRRWNVRHVGMVLAAAPDFAPFPATNTPQFEALKARLGAAPLADLLALAARDIDAPIPALPAHLYHEFRETGRREGYEDAQRDRRNMLYRLTLAEWFEGQGRFLPTLEDLAWARLEETNWAWPAHARELDRPDHPTLDLAAAMTALDMAEMDYLIGARLSPNLRSRLRVEVERRAIGPFLERDDHWWLHTTPQKQVNNWTAVCVAGVVGAALYLEADSDRLARIVTRGLSSLADYLETFDAQGGSTEGPDYWTYGFGNYCVLAHLLHARTGGAIDLLSGDYLRDIAQFPLRTMLAPGVWVSFSDSDSNPVFHPGLLSHLAAHLDLPGLLGMGMRNDFAVTGFNQFAWPLRQYAWPLPPTAELAQPDVHDWYDEMGWMISRLNPADANALCLGVKGGHNDEMHNQNDVGSFMVVSGGKVVLTDPGRGRYSKAYFGPERYANLMASSRGHPVPVINGFEQAEGRQFRATVLAHSHSATADRLDLDMTAAYPAGAGLKALKRSVTLDRATPGGRVLLEDNFEFAGSKGHFQSVLVTPMPAQLEGGAVLIGAPGAGLRVDFDAAALDVAFDRHDGVEKQYQPAVDLIRVVFTPRQPAGQGRLALEISPLA</sequence>
<dbReference type="AlphaFoldDB" id="A0A9Q4ARX1"/>
<comment type="subcellular location">
    <subcellularLocation>
        <location evidence="1">Cell envelope</location>
    </subcellularLocation>
</comment>
<gene>
    <name evidence="3" type="ORF">NF348_16830</name>
</gene>
<dbReference type="RefSeq" id="WP_254676023.1">
    <property type="nucleotide sequence ID" value="NZ_JAMWDU010000006.1"/>
</dbReference>
<dbReference type="SUPFAM" id="SSF48230">
    <property type="entry name" value="Chondroitin AC/alginate lyase"/>
    <property type="match status" value="1"/>
</dbReference>
<dbReference type="EMBL" id="JAMWDU010000006">
    <property type="protein sequence ID" value="MCP8888780.1"/>
    <property type="molecule type" value="Genomic_DNA"/>
</dbReference>
<dbReference type="Gene3D" id="1.50.10.100">
    <property type="entry name" value="Chondroitin AC/alginate lyase"/>
    <property type="match status" value="1"/>
</dbReference>
<dbReference type="GO" id="GO:0016829">
    <property type="term" value="F:lyase activity"/>
    <property type="evidence" value="ECO:0007669"/>
    <property type="project" value="InterPro"/>
</dbReference>
<proteinExistence type="predicted"/>
<evidence type="ECO:0000313" key="4">
    <source>
        <dbReference type="Proteomes" id="UP001060275"/>
    </source>
</evidence>
<dbReference type="PANTHER" id="PTHR38045:SF1">
    <property type="entry name" value="HEPARINASE II_III-LIKE PROTEIN"/>
    <property type="match status" value="1"/>
</dbReference>
<name>A0A9Q4ARX1_9HYPH</name>
<dbReference type="Gene3D" id="2.70.98.70">
    <property type="match status" value="1"/>
</dbReference>